<proteinExistence type="predicted"/>
<dbReference type="EMBL" id="JAKZMM010000074">
    <property type="protein sequence ID" value="MCJ2382351.1"/>
    <property type="molecule type" value="Genomic_DNA"/>
</dbReference>
<protein>
    <recommendedName>
        <fullName evidence="1">Replication-associated protein G2P N-terminal domain-containing protein</fullName>
    </recommendedName>
</protein>
<name>A0ABT0C6Y2_9BACT</name>
<evidence type="ECO:0000259" key="1">
    <source>
        <dbReference type="Pfam" id="PF05144"/>
    </source>
</evidence>
<dbReference type="Pfam" id="PF05144">
    <property type="entry name" value="Phage_CRI"/>
    <property type="match status" value="1"/>
</dbReference>
<sequence>MYDKVKMWAIRTRATPDISKFLDKAKDQIDHATGEVTTFGCLEGLKVSIFTGGVSIIGSLSKYLHSNNIYPLDRHSTAEAVEKLSDSLHWNMAGAKITGLEFGTQFVMRHKPEEYLKKLGDMPRLQRYHFEAGTLYYKPKGKQQLKVFIFYDKKADAEVKGMKLPEGFGNANLLKYEMRFNQRLPQQIGVPEITASTLSDNDFYRQMVKRYQESYFSISKQNQIKTNIMNEIKTVSDAFNVLVARLINQSDQTQIVEFIEELKEARIFEDRKNYTRLKKKIQEVATKAEISISDELIKELDNEIKNVGAYV</sequence>
<dbReference type="Proteomes" id="UP001165444">
    <property type="component" value="Unassembled WGS sequence"/>
</dbReference>
<evidence type="ECO:0000313" key="3">
    <source>
        <dbReference type="Proteomes" id="UP001165444"/>
    </source>
</evidence>
<feature type="domain" description="Replication-associated protein G2P N-terminal" evidence="1">
    <location>
        <begin position="54"/>
        <end position="189"/>
    </location>
</feature>
<dbReference type="InterPro" id="IPR022686">
    <property type="entry name" value="G2P_N"/>
</dbReference>
<accession>A0ABT0C6Y2</accession>
<dbReference type="RefSeq" id="WP_243326644.1">
    <property type="nucleotide sequence ID" value="NZ_JAKZMM010000074.1"/>
</dbReference>
<gene>
    <name evidence="2" type="ORF">MUN53_17350</name>
</gene>
<reference evidence="2 3" key="1">
    <citation type="submission" date="2022-03" db="EMBL/GenBank/DDBJ databases">
        <title>Parabacteroides sp. nov. isolated from swine feces.</title>
        <authorList>
            <person name="Bak J.E."/>
        </authorList>
    </citation>
    <scope>NUCLEOTIDE SEQUENCE [LARGE SCALE GENOMIC DNA]</scope>
    <source>
        <strain evidence="2 3">AGMB00274</strain>
    </source>
</reference>
<keyword evidence="3" id="KW-1185">Reference proteome</keyword>
<comment type="caution">
    <text evidence="2">The sequence shown here is derived from an EMBL/GenBank/DDBJ whole genome shotgun (WGS) entry which is preliminary data.</text>
</comment>
<evidence type="ECO:0000313" key="2">
    <source>
        <dbReference type="EMBL" id="MCJ2382351.1"/>
    </source>
</evidence>
<organism evidence="2 3">
    <name type="scientific">Parabacteroides faecalis</name>
    <dbReference type="NCBI Taxonomy" id="2924040"/>
    <lineage>
        <taxon>Bacteria</taxon>
        <taxon>Pseudomonadati</taxon>
        <taxon>Bacteroidota</taxon>
        <taxon>Bacteroidia</taxon>
        <taxon>Bacteroidales</taxon>
        <taxon>Tannerellaceae</taxon>
        <taxon>Parabacteroides</taxon>
    </lineage>
</organism>